<name>A0A9W8GWG1_9FUNG</name>
<gene>
    <name evidence="3" type="ORF">GGI19_002294</name>
</gene>
<organism evidence="3 4">
    <name type="scientific">Coemansia pectinata</name>
    <dbReference type="NCBI Taxonomy" id="1052879"/>
    <lineage>
        <taxon>Eukaryota</taxon>
        <taxon>Fungi</taxon>
        <taxon>Fungi incertae sedis</taxon>
        <taxon>Zoopagomycota</taxon>
        <taxon>Kickxellomycotina</taxon>
        <taxon>Kickxellomycetes</taxon>
        <taxon>Kickxellales</taxon>
        <taxon>Kickxellaceae</taxon>
        <taxon>Coemansia</taxon>
    </lineage>
</organism>
<dbReference type="OrthoDB" id="21625at2759"/>
<keyword evidence="4" id="KW-1185">Reference proteome</keyword>
<feature type="domain" description="WIBG Mago-binding" evidence="2">
    <location>
        <begin position="13"/>
        <end position="39"/>
    </location>
</feature>
<evidence type="ECO:0000313" key="4">
    <source>
        <dbReference type="Proteomes" id="UP001140011"/>
    </source>
</evidence>
<dbReference type="PANTHER" id="PTHR22959:SF0">
    <property type="entry name" value="PARTNER OF Y14 AND MAGO"/>
    <property type="match status" value="1"/>
</dbReference>
<dbReference type="GO" id="GO:0003723">
    <property type="term" value="F:RNA binding"/>
    <property type="evidence" value="ECO:0007669"/>
    <property type="project" value="TreeGrafter"/>
</dbReference>
<dbReference type="GO" id="GO:0005737">
    <property type="term" value="C:cytoplasm"/>
    <property type="evidence" value="ECO:0007669"/>
    <property type="project" value="TreeGrafter"/>
</dbReference>
<comment type="caution">
    <text evidence="3">The sequence shown here is derived from an EMBL/GenBank/DDBJ whole genome shotgun (WGS) entry which is preliminary data.</text>
</comment>
<dbReference type="SUPFAM" id="SSF101931">
    <property type="entry name" value="Pym (Within the bgcn gene intron protein, WIBG), N-terminal domain"/>
    <property type="match status" value="1"/>
</dbReference>
<feature type="region of interest" description="Disordered" evidence="1">
    <location>
        <begin position="25"/>
        <end position="149"/>
    </location>
</feature>
<evidence type="ECO:0000313" key="3">
    <source>
        <dbReference type="EMBL" id="KAJ2754579.1"/>
    </source>
</evidence>
<dbReference type="PANTHER" id="PTHR22959">
    <property type="entry name" value="PYM PROTEIN"/>
    <property type="match status" value="1"/>
</dbReference>
<dbReference type="InterPro" id="IPR039333">
    <property type="entry name" value="PYM1"/>
</dbReference>
<reference evidence="3" key="1">
    <citation type="submission" date="2022-07" db="EMBL/GenBank/DDBJ databases">
        <title>Phylogenomic reconstructions and comparative analyses of Kickxellomycotina fungi.</title>
        <authorList>
            <person name="Reynolds N.K."/>
            <person name="Stajich J.E."/>
            <person name="Barry K."/>
            <person name="Grigoriev I.V."/>
            <person name="Crous P."/>
            <person name="Smith M.E."/>
        </authorList>
    </citation>
    <scope>NUCLEOTIDE SEQUENCE</scope>
    <source>
        <strain evidence="3">BCRC 34297</strain>
    </source>
</reference>
<evidence type="ECO:0000256" key="1">
    <source>
        <dbReference type="SAM" id="MobiDB-lite"/>
    </source>
</evidence>
<dbReference type="GO" id="GO:1903259">
    <property type="term" value="P:exon-exon junction complex disassembly"/>
    <property type="evidence" value="ECO:0007669"/>
    <property type="project" value="InterPro"/>
</dbReference>
<feature type="compositionally biased region" description="Polar residues" evidence="1">
    <location>
        <begin position="48"/>
        <end position="65"/>
    </location>
</feature>
<dbReference type="InterPro" id="IPR015362">
    <property type="entry name" value="WIBG_mago-bd"/>
</dbReference>
<dbReference type="SMART" id="SM01273">
    <property type="entry name" value="Mago-bind"/>
    <property type="match status" value="1"/>
</dbReference>
<protein>
    <recommendedName>
        <fullName evidence="2">WIBG Mago-binding domain-containing protein</fullName>
    </recommendedName>
</protein>
<feature type="compositionally biased region" description="Basic and acidic residues" evidence="1">
    <location>
        <begin position="112"/>
        <end position="127"/>
    </location>
</feature>
<dbReference type="Proteomes" id="UP001140011">
    <property type="component" value="Unassembled WGS sequence"/>
</dbReference>
<accession>A0A9W8GWG1</accession>
<dbReference type="EMBL" id="JANBUH010000107">
    <property type="protein sequence ID" value="KAJ2754579.1"/>
    <property type="molecule type" value="Genomic_DNA"/>
</dbReference>
<sequence length="176" mass="19167">MTDEHPDKSGNEVAAVVPASVRADGSVRKERRIRPGYIPQELVPKYTPPSQRRPITTLTGDSSQEPPLRSGYVPPSQRRPTVALVSDNGQKPLLSEEHRPTTTLTSVQPKPDPPRETQAKPTKEAGPKKYIPPHARKATSTAVSKDEGDMLADSLGQMSLKGKAEKTKNKAKEISC</sequence>
<dbReference type="AlphaFoldDB" id="A0A9W8GWG1"/>
<dbReference type="Pfam" id="PF09282">
    <property type="entry name" value="Mago-bind"/>
    <property type="match status" value="1"/>
</dbReference>
<dbReference type="InterPro" id="IPR036348">
    <property type="entry name" value="WIBG_N_sf"/>
</dbReference>
<dbReference type="GO" id="GO:0035145">
    <property type="term" value="C:exon-exon junction complex"/>
    <property type="evidence" value="ECO:0007669"/>
    <property type="project" value="TreeGrafter"/>
</dbReference>
<proteinExistence type="predicted"/>
<evidence type="ECO:0000259" key="2">
    <source>
        <dbReference type="SMART" id="SM01273"/>
    </source>
</evidence>